<protein>
    <submittedName>
        <fullName evidence="10">ABC transporter ATP-binding protein/permease</fullName>
    </submittedName>
</protein>
<evidence type="ECO:0000259" key="9">
    <source>
        <dbReference type="PROSITE" id="PS50929"/>
    </source>
</evidence>
<proteinExistence type="predicted"/>
<dbReference type="InterPro" id="IPR036640">
    <property type="entry name" value="ABC1_TM_sf"/>
</dbReference>
<keyword evidence="6 7" id="KW-0472">Membrane</keyword>
<evidence type="ECO:0000256" key="5">
    <source>
        <dbReference type="ARBA" id="ARBA00022989"/>
    </source>
</evidence>
<dbReference type="SUPFAM" id="SSF52540">
    <property type="entry name" value="P-loop containing nucleoside triphosphate hydrolases"/>
    <property type="match status" value="1"/>
</dbReference>
<feature type="transmembrane region" description="Helical" evidence="7">
    <location>
        <begin position="145"/>
        <end position="163"/>
    </location>
</feature>
<keyword evidence="5 7" id="KW-1133">Transmembrane helix</keyword>
<dbReference type="EMBL" id="CP102453">
    <property type="protein sequence ID" value="UUX33172.1"/>
    <property type="molecule type" value="Genomic_DNA"/>
</dbReference>
<evidence type="ECO:0000256" key="3">
    <source>
        <dbReference type="ARBA" id="ARBA00022741"/>
    </source>
</evidence>
<dbReference type="InterPro" id="IPR027417">
    <property type="entry name" value="P-loop_NTPase"/>
</dbReference>
<dbReference type="RefSeq" id="WP_313792675.1">
    <property type="nucleotide sequence ID" value="NZ_CP102453.1"/>
</dbReference>
<dbReference type="PROSITE" id="PS50893">
    <property type="entry name" value="ABC_TRANSPORTER_2"/>
    <property type="match status" value="1"/>
</dbReference>
<dbReference type="PANTHER" id="PTHR43394">
    <property type="entry name" value="ATP-DEPENDENT PERMEASE MDL1, MITOCHONDRIAL"/>
    <property type="match status" value="1"/>
</dbReference>
<gene>
    <name evidence="10" type="ORF">NRE15_09695</name>
</gene>
<dbReference type="InterPro" id="IPR011527">
    <property type="entry name" value="ABC1_TM_dom"/>
</dbReference>
<evidence type="ECO:0000259" key="8">
    <source>
        <dbReference type="PROSITE" id="PS50893"/>
    </source>
</evidence>
<dbReference type="CDD" id="cd18544">
    <property type="entry name" value="ABC_6TM_TmrA_like"/>
    <property type="match status" value="1"/>
</dbReference>
<dbReference type="Proteomes" id="UP001315967">
    <property type="component" value="Chromosome"/>
</dbReference>
<dbReference type="InterPro" id="IPR039421">
    <property type="entry name" value="Type_1_exporter"/>
</dbReference>
<dbReference type="PANTHER" id="PTHR43394:SF1">
    <property type="entry name" value="ATP-BINDING CASSETTE SUB-FAMILY B MEMBER 10, MITOCHONDRIAL"/>
    <property type="match status" value="1"/>
</dbReference>
<dbReference type="SMART" id="SM00382">
    <property type="entry name" value="AAA"/>
    <property type="match status" value="1"/>
</dbReference>
<comment type="subcellular location">
    <subcellularLocation>
        <location evidence="1">Cell membrane</location>
        <topology evidence="1">Multi-pass membrane protein</topology>
    </subcellularLocation>
</comment>
<feature type="transmembrane region" description="Helical" evidence="7">
    <location>
        <begin position="249"/>
        <end position="271"/>
    </location>
</feature>
<keyword evidence="2 7" id="KW-0812">Transmembrane</keyword>
<feature type="domain" description="ABC transporter" evidence="8">
    <location>
        <begin position="342"/>
        <end position="576"/>
    </location>
</feature>
<feature type="transmembrane region" description="Helical" evidence="7">
    <location>
        <begin position="169"/>
        <end position="186"/>
    </location>
</feature>
<feature type="domain" description="ABC transmembrane type-1" evidence="9">
    <location>
        <begin position="19"/>
        <end position="311"/>
    </location>
</feature>
<evidence type="ECO:0000256" key="2">
    <source>
        <dbReference type="ARBA" id="ARBA00022692"/>
    </source>
</evidence>
<accession>A0ABY5P368</accession>
<keyword evidence="11" id="KW-1185">Reference proteome</keyword>
<dbReference type="SUPFAM" id="SSF90123">
    <property type="entry name" value="ABC transporter transmembrane region"/>
    <property type="match status" value="1"/>
</dbReference>
<keyword evidence="4 10" id="KW-0067">ATP-binding</keyword>
<evidence type="ECO:0000256" key="7">
    <source>
        <dbReference type="SAM" id="Phobius"/>
    </source>
</evidence>
<organism evidence="10 11">
    <name type="scientific">Fundicoccus culcitae</name>
    <dbReference type="NCBI Taxonomy" id="2969821"/>
    <lineage>
        <taxon>Bacteria</taxon>
        <taxon>Bacillati</taxon>
        <taxon>Bacillota</taxon>
        <taxon>Bacilli</taxon>
        <taxon>Lactobacillales</taxon>
        <taxon>Aerococcaceae</taxon>
        <taxon>Fundicoccus</taxon>
    </lineage>
</organism>
<feature type="transmembrane region" description="Helical" evidence="7">
    <location>
        <begin position="58"/>
        <end position="78"/>
    </location>
</feature>
<evidence type="ECO:0000313" key="11">
    <source>
        <dbReference type="Proteomes" id="UP001315967"/>
    </source>
</evidence>
<evidence type="ECO:0000313" key="10">
    <source>
        <dbReference type="EMBL" id="UUX33172.1"/>
    </source>
</evidence>
<dbReference type="Pfam" id="PF00664">
    <property type="entry name" value="ABC_membrane"/>
    <property type="match status" value="1"/>
</dbReference>
<dbReference type="InterPro" id="IPR003439">
    <property type="entry name" value="ABC_transporter-like_ATP-bd"/>
</dbReference>
<dbReference type="InterPro" id="IPR003593">
    <property type="entry name" value="AAA+_ATPase"/>
</dbReference>
<feature type="transmembrane region" description="Helical" evidence="7">
    <location>
        <begin position="15"/>
        <end position="38"/>
    </location>
</feature>
<evidence type="ECO:0000256" key="4">
    <source>
        <dbReference type="ARBA" id="ARBA00022840"/>
    </source>
</evidence>
<dbReference type="Pfam" id="PF00005">
    <property type="entry name" value="ABC_tran"/>
    <property type="match status" value="1"/>
</dbReference>
<reference evidence="10 11" key="1">
    <citation type="submission" date="2022-08" db="EMBL/GenBank/DDBJ databases">
        <title>Aerococcaceae sp. nov isolated from spoiled eye mask.</title>
        <authorList>
            <person name="Zhou G."/>
            <person name="Xie X.-B."/>
            <person name="Shi Q.-S."/>
            <person name="Wang Y.-S."/>
            <person name="Wen X."/>
            <person name="Peng H."/>
            <person name="Yang X.-J."/>
            <person name="Tao H.-B."/>
            <person name="Huang X.-M."/>
        </authorList>
    </citation>
    <scope>NUCLEOTIDE SEQUENCE [LARGE SCALE GENOMIC DNA]</scope>
    <source>
        <strain evidence="11">DM20194951</strain>
    </source>
</reference>
<dbReference type="GO" id="GO:0005524">
    <property type="term" value="F:ATP binding"/>
    <property type="evidence" value="ECO:0007669"/>
    <property type="project" value="UniProtKB-KW"/>
</dbReference>
<dbReference type="Gene3D" id="1.20.1560.10">
    <property type="entry name" value="ABC transporter type 1, transmembrane domain"/>
    <property type="match status" value="1"/>
</dbReference>
<keyword evidence="3" id="KW-0547">Nucleotide-binding</keyword>
<dbReference type="Gene3D" id="3.40.50.300">
    <property type="entry name" value="P-loop containing nucleotide triphosphate hydrolases"/>
    <property type="match status" value="1"/>
</dbReference>
<dbReference type="PROSITE" id="PS50929">
    <property type="entry name" value="ABC_TM1F"/>
    <property type="match status" value="1"/>
</dbReference>
<sequence>METFKRLLTYYKYKWPLYLTGVITLSLSTALSLYSPIINGEMIDYISSQLTQGAAIDFGYVFRLFGIFILLIILSASLQYISNYMLQRVANYQGKVIRDQVYTRLQKLPVSFFDNKPPGQIASRIINDTEVIRQNFFHSFGSQSVVNLMYLVGIYIAVILVMPEFTLPMTLLIIFIILWQVGYIRLTTPLNASWREMEGSINTQISDLIQGVSMVQLYHQEDKQYQDFEATKKEWIANRDKSVVYDTVLSWNLSNFLRLLVTLGLMIYLGTRFVDGVLGYTVGTLYIIMNYVERLFGPIGMLIQQIVQSQQALAGAKRVFEILDQVPEDDSEEMIEITQGNVVFNQVTFGYTEEQTVLKDINLKADKGETVALVGHTGSGKSSIINLLFRFYDPQEGDILIDNQRIVEFNRDSIRQEMGIVLQDPFLFSGTIATNVSMKNPAITDEQVMDALEKVGAKPLIDKLAKGIHEPVIEKGQTLSSGERQLISFDRALVTDPKILILDEATSHIDSQTEELIQQAINVVKEGRTTFIIAHRLSTIQNADQILVLESGVIRERGKHSQLMQANGIYAEMFRMQANGTPS</sequence>
<evidence type="ECO:0000256" key="6">
    <source>
        <dbReference type="ARBA" id="ARBA00023136"/>
    </source>
</evidence>
<name>A0ABY5P368_9LACT</name>
<evidence type="ECO:0000256" key="1">
    <source>
        <dbReference type="ARBA" id="ARBA00004651"/>
    </source>
</evidence>